<reference evidence="9" key="1">
    <citation type="journal article" date="2015" name="Genome Announc.">
        <title>Genome sequence of the AIDS-associated pathogen Penicillium marneffei (ATCC18224) and its near taxonomic relative Talaromyces stipitatus (ATCC10500).</title>
        <authorList>
            <person name="Nierman W.C."/>
            <person name="Fedorova-Abrams N.D."/>
            <person name="Andrianopoulos A."/>
        </authorList>
    </citation>
    <scope>NUCLEOTIDE SEQUENCE [LARGE SCALE GENOMIC DNA]</scope>
    <source>
        <strain evidence="9">ATCC 10500 / CBS 375.48 / QM 6759 / NRRL 1006</strain>
    </source>
</reference>
<feature type="domain" description="NAD(P)-binding" evidence="7">
    <location>
        <begin position="12"/>
        <end position="164"/>
    </location>
</feature>
<proteinExistence type="inferred from homology"/>
<protein>
    <recommendedName>
        <fullName evidence="7">NAD(P)-binding domain-containing protein</fullName>
    </recommendedName>
</protein>
<dbReference type="InParanoid" id="B8LYR1"/>
<dbReference type="PhylomeDB" id="B8LYR1"/>
<organism evidence="8 9">
    <name type="scientific">Talaromyces stipitatus (strain ATCC 10500 / CBS 375.48 / QM 6759 / NRRL 1006)</name>
    <name type="common">Penicillium stipitatum</name>
    <dbReference type="NCBI Taxonomy" id="441959"/>
    <lineage>
        <taxon>Eukaryota</taxon>
        <taxon>Fungi</taxon>
        <taxon>Dikarya</taxon>
        <taxon>Ascomycota</taxon>
        <taxon>Pezizomycotina</taxon>
        <taxon>Eurotiomycetes</taxon>
        <taxon>Eurotiomycetidae</taxon>
        <taxon>Eurotiales</taxon>
        <taxon>Trichocomaceae</taxon>
        <taxon>Talaromyces</taxon>
        <taxon>Talaromyces sect. Talaromyces</taxon>
    </lineage>
</organism>
<keyword evidence="5" id="KW-0496">Mitochondrion</keyword>
<accession>B8LYR1</accession>
<evidence type="ECO:0000256" key="2">
    <source>
        <dbReference type="ARBA" id="ARBA00006617"/>
    </source>
</evidence>
<dbReference type="Proteomes" id="UP000001745">
    <property type="component" value="Unassembled WGS sequence"/>
</dbReference>
<dbReference type="eggNOG" id="KOG4039">
    <property type="taxonomic scope" value="Eukaryota"/>
</dbReference>
<keyword evidence="9" id="KW-1185">Reference proteome</keyword>
<dbReference type="PANTHER" id="PTHR14097:SF7">
    <property type="entry name" value="OXIDOREDUCTASE HTATIP2"/>
    <property type="match status" value="1"/>
</dbReference>
<evidence type="ECO:0000256" key="5">
    <source>
        <dbReference type="ARBA" id="ARBA00023128"/>
    </source>
</evidence>
<keyword evidence="6" id="KW-0472">Membrane</keyword>
<dbReference type="GeneID" id="8110207"/>
<evidence type="ECO:0000256" key="3">
    <source>
        <dbReference type="ARBA" id="ARBA00022787"/>
    </source>
</evidence>
<dbReference type="InterPro" id="IPR016040">
    <property type="entry name" value="NAD(P)-bd_dom"/>
</dbReference>
<dbReference type="Gene3D" id="3.40.50.720">
    <property type="entry name" value="NAD(P)-binding Rossmann-like Domain"/>
    <property type="match status" value="1"/>
</dbReference>
<sequence length="238" mass="25036">MANNAIGVALLGSTGLVGSHILTNLLTHSSVARVDTISRRTPSAAESSPNVKLTTVIETDTSSWPSKISQLSPPPTIFFSALGTTRSQAGGLENQSKLELDTNIECAKAARDAGAKVYVLISSNGANSASMVPYLKLKGQIEEAAKQLGFEHTVFVRPGIIVGERGESRPAEAVMRFLATSVGKIHSSLKDGWAQDADAISKASLAAGLKSLAGEAPAESEKVWIVDQAEIIRLAREE</sequence>
<dbReference type="FunCoup" id="B8LYR1">
    <property type="interactions" value="97"/>
</dbReference>
<evidence type="ECO:0000313" key="8">
    <source>
        <dbReference type="EMBL" id="EED23418.1"/>
    </source>
</evidence>
<dbReference type="FunFam" id="3.40.50.720:FF:000366">
    <property type="entry name" value="Protein FMP52, mitochondrial"/>
    <property type="match status" value="1"/>
</dbReference>
<dbReference type="VEuPathDB" id="FungiDB:TSTA_068430"/>
<comment type="similarity">
    <text evidence="2">Belongs to the FMP52 family.</text>
</comment>
<dbReference type="AlphaFoldDB" id="B8LYR1"/>
<dbReference type="EMBL" id="EQ962652">
    <property type="protein sequence ID" value="EED23418.1"/>
    <property type="molecule type" value="Genomic_DNA"/>
</dbReference>
<keyword evidence="4" id="KW-0809">Transit peptide</keyword>
<dbReference type="Pfam" id="PF13460">
    <property type="entry name" value="NAD_binding_10"/>
    <property type="match status" value="1"/>
</dbReference>
<evidence type="ECO:0000256" key="6">
    <source>
        <dbReference type="ARBA" id="ARBA00023136"/>
    </source>
</evidence>
<evidence type="ECO:0000256" key="1">
    <source>
        <dbReference type="ARBA" id="ARBA00004450"/>
    </source>
</evidence>
<dbReference type="OMA" id="DWPQLTI"/>
<dbReference type="HOGENOM" id="CLU_071330_3_0_1"/>
<gene>
    <name evidence="8" type="ORF">TSTA_068430</name>
</gene>
<dbReference type="GO" id="GO:0051170">
    <property type="term" value="P:import into nucleus"/>
    <property type="evidence" value="ECO:0007669"/>
    <property type="project" value="TreeGrafter"/>
</dbReference>
<dbReference type="InterPro" id="IPR036291">
    <property type="entry name" value="NAD(P)-bd_dom_sf"/>
</dbReference>
<dbReference type="RefSeq" id="XP_002340805.1">
    <property type="nucleotide sequence ID" value="XM_002340764.1"/>
</dbReference>
<dbReference type="OrthoDB" id="430436at2759"/>
<evidence type="ECO:0000256" key="4">
    <source>
        <dbReference type="ARBA" id="ARBA00022946"/>
    </source>
</evidence>
<keyword evidence="3" id="KW-1000">Mitochondrion outer membrane</keyword>
<dbReference type="PANTHER" id="PTHR14097">
    <property type="entry name" value="OXIDOREDUCTASE HTATIP2"/>
    <property type="match status" value="1"/>
</dbReference>
<comment type="subcellular location">
    <subcellularLocation>
        <location evidence="1">Mitochondrion outer membrane</location>
        <topology evidence="1">Peripheral membrane protein</topology>
    </subcellularLocation>
</comment>
<dbReference type="STRING" id="441959.B8LYR1"/>
<name>B8LYR1_TALSN</name>
<dbReference type="GO" id="GO:0005741">
    <property type="term" value="C:mitochondrial outer membrane"/>
    <property type="evidence" value="ECO:0007669"/>
    <property type="project" value="UniProtKB-SubCell"/>
</dbReference>
<evidence type="ECO:0000259" key="7">
    <source>
        <dbReference type="Pfam" id="PF13460"/>
    </source>
</evidence>
<evidence type="ECO:0000313" key="9">
    <source>
        <dbReference type="Proteomes" id="UP000001745"/>
    </source>
</evidence>
<dbReference type="SUPFAM" id="SSF51735">
    <property type="entry name" value="NAD(P)-binding Rossmann-fold domains"/>
    <property type="match status" value="1"/>
</dbReference>